<protein>
    <submittedName>
        <fullName evidence="2">Uncharacterized protein</fullName>
    </submittedName>
</protein>
<proteinExistence type="predicted"/>
<gene>
    <name evidence="2" type="ORF">PVNG_05972</name>
</gene>
<dbReference type="InterPro" id="IPR008780">
    <property type="entry name" value="Plasmodium_Vir"/>
</dbReference>
<dbReference type="AlphaFoldDB" id="A0A0J9U0Z3"/>
<dbReference type="EMBL" id="KQ235247">
    <property type="protein sequence ID" value="KNA01607.1"/>
    <property type="molecule type" value="Genomic_DNA"/>
</dbReference>
<evidence type="ECO:0000313" key="2">
    <source>
        <dbReference type="EMBL" id="KNA01607.1"/>
    </source>
</evidence>
<evidence type="ECO:0000313" key="3">
    <source>
        <dbReference type="Proteomes" id="UP000053239"/>
    </source>
</evidence>
<dbReference type="Proteomes" id="UP000053239">
    <property type="component" value="Unassembled WGS sequence"/>
</dbReference>
<organism evidence="2 3">
    <name type="scientific">Plasmodium vivax North Korean</name>
    <dbReference type="NCBI Taxonomy" id="1035514"/>
    <lineage>
        <taxon>Eukaryota</taxon>
        <taxon>Sar</taxon>
        <taxon>Alveolata</taxon>
        <taxon>Apicomplexa</taxon>
        <taxon>Aconoidasida</taxon>
        <taxon>Haemosporida</taxon>
        <taxon>Plasmodiidae</taxon>
        <taxon>Plasmodium</taxon>
        <taxon>Plasmodium (Plasmodium)</taxon>
    </lineage>
</organism>
<dbReference type="OrthoDB" id="388072at2759"/>
<evidence type="ECO:0000256" key="1">
    <source>
        <dbReference type="SAM" id="MobiDB-lite"/>
    </source>
</evidence>
<dbReference type="Pfam" id="PF05795">
    <property type="entry name" value="Plasmodium_Vir"/>
    <property type="match status" value="1"/>
</dbReference>
<name>A0A0J9U0Z3_PLAVI</name>
<feature type="region of interest" description="Disordered" evidence="1">
    <location>
        <begin position="252"/>
        <end position="277"/>
    </location>
</feature>
<sequence>MEMNSNNELNETVLNKLYQSYFDTECIDLAHSYGSFVTCYSDGFEGTLPSNLRELYKKFERNLILLCDKSKEFTVPWENNEGKLCFYLKYWIYDQLISNNVSQDEFSQFFKLWNDHKGKEYSQCACKFEIKNFLKVNQLKQVYDYFLFLEAYEKISKIQDKVSNMNYCKYIEEAKILYSLYLSNCEDSIADYCKEFMKYIAPYKKNDDENSILCESESTYEPDQEDYQKAQGIPMKLAAIKEKDQEYNAQLAKAEEDDVPVPEATRDDTARAQSPQDNVLPFISEDRSAGHVLKDTFPGSDGFIHSPGLNTGTEGNGSPTKTIASASLVGIPSIMFLLYKVNKIYCLNYLYKISFVQFVHNIFIFNYYNYVYKCIFFIQKSVFPN</sequence>
<accession>A0A0J9U0Z3</accession>
<reference evidence="2 3" key="1">
    <citation type="submission" date="2011-09" db="EMBL/GenBank/DDBJ databases">
        <title>The Genome Sequence of Plasmodium vivax North Korean.</title>
        <authorList>
            <consortium name="The Broad Institute Genome Sequencing Platform"/>
            <consortium name="The Broad Institute Genome Sequencing Center for Infectious Disease"/>
            <person name="Neafsey D."/>
            <person name="Carlton J."/>
            <person name="Barnwell J."/>
            <person name="Collins W."/>
            <person name="Escalante A."/>
            <person name="Mullikin J."/>
            <person name="Saul A."/>
            <person name="Guigo R."/>
            <person name="Camara F."/>
            <person name="Young S.K."/>
            <person name="Zeng Q."/>
            <person name="Gargeya S."/>
            <person name="Fitzgerald M."/>
            <person name="Haas B."/>
            <person name="Abouelleil A."/>
            <person name="Alvarado L."/>
            <person name="Arachchi H.M."/>
            <person name="Berlin A."/>
            <person name="Brown A."/>
            <person name="Chapman S.B."/>
            <person name="Chen Z."/>
            <person name="Dunbar C."/>
            <person name="Freedman E."/>
            <person name="Gearin G."/>
            <person name="Gellesch M."/>
            <person name="Goldberg J."/>
            <person name="Griggs A."/>
            <person name="Gujja S."/>
            <person name="Heiman D."/>
            <person name="Howarth C."/>
            <person name="Larson L."/>
            <person name="Lui A."/>
            <person name="MacDonald P.J.P."/>
            <person name="Montmayeur A."/>
            <person name="Murphy C."/>
            <person name="Neiman D."/>
            <person name="Pearson M."/>
            <person name="Priest M."/>
            <person name="Roberts A."/>
            <person name="Saif S."/>
            <person name="Shea T."/>
            <person name="Shenoy N."/>
            <person name="Sisk P."/>
            <person name="Stolte C."/>
            <person name="Sykes S."/>
            <person name="Wortman J."/>
            <person name="Nusbaum C."/>
            <person name="Birren B."/>
        </authorList>
    </citation>
    <scope>NUCLEOTIDE SEQUENCE [LARGE SCALE GENOMIC DNA]</scope>
    <source>
        <strain evidence="2 3">North Korean</strain>
    </source>
</reference>